<organism evidence="2 3">
    <name type="scientific">Rubus argutus</name>
    <name type="common">Southern blackberry</name>
    <dbReference type="NCBI Taxonomy" id="59490"/>
    <lineage>
        <taxon>Eukaryota</taxon>
        <taxon>Viridiplantae</taxon>
        <taxon>Streptophyta</taxon>
        <taxon>Embryophyta</taxon>
        <taxon>Tracheophyta</taxon>
        <taxon>Spermatophyta</taxon>
        <taxon>Magnoliopsida</taxon>
        <taxon>eudicotyledons</taxon>
        <taxon>Gunneridae</taxon>
        <taxon>Pentapetalae</taxon>
        <taxon>rosids</taxon>
        <taxon>fabids</taxon>
        <taxon>Rosales</taxon>
        <taxon>Rosaceae</taxon>
        <taxon>Rosoideae</taxon>
        <taxon>Rosoideae incertae sedis</taxon>
        <taxon>Rubus</taxon>
    </lineage>
</organism>
<evidence type="ECO:0000313" key="2">
    <source>
        <dbReference type="EMBL" id="KAK9945816.1"/>
    </source>
</evidence>
<reference evidence="2 3" key="1">
    <citation type="journal article" date="2023" name="G3 (Bethesda)">
        <title>A chromosome-length genome assembly and annotation of blackberry (Rubus argutus, cv. 'Hillquist').</title>
        <authorList>
            <person name="Bruna T."/>
            <person name="Aryal R."/>
            <person name="Dudchenko O."/>
            <person name="Sargent D.J."/>
            <person name="Mead D."/>
            <person name="Buti M."/>
            <person name="Cavallini A."/>
            <person name="Hytonen T."/>
            <person name="Andres J."/>
            <person name="Pham M."/>
            <person name="Weisz D."/>
            <person name="Mascagni F."/>
            <person name="Usai G."/>
            <person name="Natali L."/>
            <person name="Bassil N."/>
            <person name="Fernandez G.E."/>
            <person name="Lomsadze A."/>
            <person name="Armour M."/>
            <person name="Olukolu B."/>
            <person name="Poorten T."/>
            <person name="Britton C."/>
            <person name="Davik J."/>
            <person name="Ashrafi H."/>
            <person name="Aiden E.L."/>
            <person name="Borodovsky M."/>
            <person name="Worthington M."/>
        </authorList>
    </citation>
    <scope>NUCLEOTIDE SEQUENCE [LARGE SCALE GENOMIC DNA]</scope>
    <source>
        <strain evidence="2">PI 553951</strain>
    </source>
</reference>
<dbReference type="AlphaFoldDB" id="A0AAW1YAQ6"/>
<dbReference type="PANTHER" id="PTHR34145:SF28">
    <property type="entry name" value="F-BOX DOMAIN-CONTAINING PROTEIN"/>
    <property type="match status" value="1"/>
</dbReference>
<dbReference type="Gene3D" id="1.20.1280.50">
    <property type="match status" value="1"/>
</dbReference>
<comment type="caution">
    <text evidence="2">The sequence shown here is derived from an EMBL/GenBank/DDBJ whole genome shotgun (WGS) entry which is preliminary data.</text>
</comment>
<dbReference type="InterPro" id="IPR055357">
    <property type="entry name" value="LRR_At1g61320_AtMIF1"/>
</dbReference>
<sequence>MEMELDRVSNLPSDVTEKILSHLPIRDAVRTSVLSSKWRYKSAMLPHLVFDCTCTPTANYTVENIVDHVLLSHIGSIHKFKLAQGDLSFRDIDRFDTFKLRNCMLAPPSTFKGFKSLRSLAIEDVSLSQDVLESMISSSQLESLTLKNCNGFRHLKIDAPNLQALFFFGVLEEIEILNTLNLVDGYICLQDVILSRGPCTSSNVLKFFGNMPLIQRLSIRGDFTKYLATSALLEKLPKPCLHLQFLTISICFNDVEDILTILCLLGSSPALEEVEIWAHRGRHYQTVAGKVNSWVDGKNNQSCSFTRLQHVKIHSFPAVEAALDFVKFLVLNSPALETMTLYHYKDGSDLARKLLRFRRASANLEIILI</sequence>
<protein>
    <recommendedName>
        <fullName evidence="1">F-box domain-containing protein</fullName>
    </recommendedName>
</protein>
<feature type="domain" description="F-box" evidence="1">
    <location>
        <begin position="5"/>
        <end position="39"/>
    </location>
</feature>
<dbReference type="EMBL" id="JBEDUW010000002">
    <property type="protein sequence ID" value="KAK9945816.1"/>
    <property type="molecule type" value="Genomic_DNA"/>
</dbReference>
<accession>A0AAW1YAQ6</accession>
<dbReference type="Proteomes" id="UP001457282">
    <property type="component" value="Unassembled WGS sequence"/>
</dbReference>
<proteinExistence type="predicted"/>
<name>A0AAW1YAQ6_RUBAR</name>
<dbReference type="InterPro" id="IPR032675">
    <property type="entry name" value="LRR_dom_sf"/>
</dbReference>
<dbReference type="SUPFAM" id="SSF81383">
    <property type="entry name" value="F-box domain"/>
    <property type="match status" value="1"/>
</dbReference>
<dbReference type="InterPro" id="IPR053772">
    <property type="entry name" value="At1g61320/At1g61330-like"/>
</dbReference>
<dbReference type="PANTHER" id="PTHR34145">
    <property type="entry name" value="OS02G0105600 PROTEIN"/>
    <property type="match status" value="1"/>
</dbReference>
<evidence type="ECO:0000259" key="1">
    <source>
        <dbReference type="PROSITE" id="PS50181"/>
    </source>
</evidence>
<dbReference type="InterPro" id="IPR036047">
    <property type="entry name" value="F-box-like_dom_sf"/>
</dbReference>
<dbReference type="Pfam" id="PF00646">
    <property type="entry name" value="F-box"/>
    <property type="match status" value="1"/>
</dbReference>
<dbReference type="SMART" id="SM00579">
    <property type="entry name" value="FBD"/>
    <property type="match status" value="1"/>
</dbReference>
<keyword evidence="3" id="KW-1185">Reference proteome</keyword>
<dbReference type="Gene3D" id="3.80.10.10">
    <property type="entry name" value="Ribonuclease Inhibitor"/>
    <property type="match status" value="1"/>
</dbReference>
<dbReference type="InterPro" id="IPR001810">
    <property type="entry name" value="F-box_dom"/>
</dbReference>
<dbReference type="SUPFAM" id="SSF52047">
    <property type="entry name" value="RNI-like"/>
    <property type="match status" value="1"/>
</dbReference>
<gene>
    <name evidence="2" type="ORF">M0R45_011312</name>
</gene>
<dbReference type="Pfam" id="PF23622">
    <property type="entry name" value="LRR_At1g61320_AtMIF1"/>
    <property type="match status" value="1"/>
</dbReference>
<dbReference type="InterPro" id="IPR006566">
    <property type="entry name" value="FBD"/>
</dbReference>
<dbReference type="SMART" id="SM00256">
    <property type="entry name" value="FBOX"/>
    <property type="match status" value="1"/>
</dbReference>
<dbReference type="PROSITE" id="PS50181">
    <property type="entry name" value="FBOX"/>
    <property type="match status" value="1"/>
</dbReference>
<evidence type="ECO:0000313" key="3">
    <source>
        <dbReference type="Proteomes" id="UP001457282"/>
    </source>
</evidence>